<keyword evidence="7" id="KW-1185">Reference proteome</keyword>
<comment type="similarity">
    <text evidence="1">Belongs to the NmrA-type oxidoreductase family. Isoflavone reductase subfamily.</text>
</comment>
<dbReference type="EMBL" id="NKCL01000397">
    <property type="protein sequence ID" value="RSL74471.1"/>
    <property type="molecule type" value="Genomic_DNA"/>
</dbReference>
<accession>A0A428RAD0</accession>
<dbReference type="InterPro" id="IPR036291">
    <property type="entry name" value="NAD(P)-bd_dom_sf"/>
</dbReference>
<feature type="region of interest" description="Disordered" evidence="4">
    <location>
        <begin position="342"/>
        <end position="377"/>
    </location>
</feature>
<reference evidence="6 7" key="1">
    <citation type="submission" date="2017-06" db="EMBL/GenBank/DDBJ databases">
        <title>Comparative genomic analysis of Ambrosia Fusariam Clade fungi.</title>
        <authorList>
            <person name="Stajich J.E."/>
            <person name="Carrillo J."/>
            <person name="Kijimoto T."/>
            <person name="Eskalen A."/>
            <person name="O'Donnell K."/>
            <person name="Kasson M."/>
        </authorList>
    </citation>
    <scope>NUCLEOTIDE SEQUENCE [LARGE SCALE GENOMIC DNA]</scope>
    <source>
        <strain evidence="6 7">NRRL62606</strain>
    </source>
</reference>
<evidence type="ECO:0000256" key="3">
    <source>
        <dbReference type="ARBA" id="ARBA00023002"/>
    </source>
</evidence>
<dbReference type="Gene3D" id="3.40.50.720">
    <property type="entry name" value="NAD(P)-binding Rossmann-like Domain"/>
    <property type="match status" value="1"/>
</dbReference>
<dbReference type="InterPro" id="IPR051609">
    <property type="entry name" value="NmrA/Isoflavone_reductase-like"/>
</dbReference>
<dbReference type="PANTHER" id="PTHR47706:SF4">
    <property type="entry name" value="NMRA-LIKE DOMAIN-CONTAINING PROTEIN"/>
    <property type="match status" value="1"/>
</dbReference>
<feature type="compositionally biased region" description="Basic and acidic residues" evidence="4">
    <location>
        <begin position="354"/>
        <end position="367"/>
    </location>
</feature>
<dbReference type="PANTHER" id="PTHR47706">
    <property type="entry name" value="NMRA-LIKE FAMILY PROTEIN"/>
    <property type="match status" value="1"/>
</dbReference>
<evidence type="ECO:0000256" key="1">
    <source>
        <dbReference type="ARBA" id="ARBA00005725"/>
    </source>
</evidence>
<dbReference type="InterPro" id="IPR008030">
    <property type="entry name" value="NmrA-like"/>
</dbReference>
<dbReference type="SUPFAM" id="SSF51735">
    <property type="entry name" value="NAD(P)-binding Rossmann-fold domains"/>
    <property type="match status" value="1"/>
</dbReference>
<name>A0A428RAD0_9HYPO</name>
<evidence type="ECO:0000313" key="7">
    <source>
        <dbReference type="Proteomes" id="UP000287972"/>
    </source>
</evidence>
<dbReference type="GO" id="GO:0016491">
    <property type="term" value="F:oxidoreductase activity"/>
    <property type="evidence" value="ECO:0007669"/>
    <property type="project" value="UniProtKB-KW"/>
</dbReference>
<evidence type="ECO:0000313" key="6">
    <source>
        <dbReference type="EMBL" id="RSL74471.1"/>
    </source>
</evidence>
<organism evidence="6 7">
    <name type="scientific">Fusarium floridanum</name>
    <dbReference type="NCBI Taxonomy" id="1325733"/>
    <lineage>
        <taxon>Eukaryota</taxon>
        <taxon>Fungi</taxon>
        <taxon>Dikarya</taxon>
        <taxon>Ascomycota</taxon>
        <taxon>Pezizomycotina</taxon>
        <taxon>Sordariomycetes</taxon>
        <taxon>Hypocreomycetidae</taxon>
        <taxon>Hypocreales</taxon>
        <taxon>Nectriaceae</taxon>
        <taxon>Fusarium</taxon>
        <taxon>Fusarium solani species complex</taxon>
    </lineage>
</organism>
<comment type="caution">
    <text evidence="6">The sequence shown here is derived from an EMBL/GenBank/DDBJ whole genome shotgun (WGS) entry which is preliminary data.</text>
</comment>
<feature type="domain" description="NmrA-like" evidence="5">
    <location>
        <begin position="4"/>
        <end position="225"/>
    </location>
</feature>
<keyword evidence="3" id="KW-0560">Oxidoreductase</keyword>
<evidence type="ECO:0000256" key="2">
    <source>
        <dbReference type="ARBA" id="ARBA00022857"/>
    </source>
</evidence>
<keyword evidence="2" id="KW-0521">NADP</keyword>
<dbReference type="Proteomes" id="UP000287972">
    <property type="component" value="Unassembled WGS sequence"/>
</dbReference>
<gene>
    <name evidence="6" type="ORF">CEP51_011555</name>
</gene>
<evidence type="ECO:0000259" key="5">
    <source>
        <dbReference type="Pfam" id="PF05368"/>
    </source>
</evidence>
<proteinExistence type="inferred from homology"/>
<dbReference type="Gene3D" id="3.90.25.10">
    <property type="entry name" value="UDP-galactose 4-epimerase, domain 1"/>
    <property type="match status" value="1"/>
</dbReference>
<protein>
    <recommendedName>
        <fullName evidence="5">NmrA-like domain-containing protein</fullName>
    </recommendedName>
</protein>
<sequence>MSPLVAVAGGTGNLGRTIVEGIIADAKFEVVILARKIVTVDYTSVEALTRVLEDNKVHTVISVLNTMGDGAEPELHLITAADRAATTKRYIPSIWGGKYTEELATHFPIAKDKLEAIAIVFKVDWFTGYFADYYVAPHIKTYMTILHAVVDVTNNRATIPGSGDMPVAFTHTLDIAKLVAASLTLPKWEPETYMIGDKLTFNDLVALAERVKGVKFKVTYDSVHALKAGTVSELPSHPEIYPFFPKDRVQGLLATSGLMFEDGIYNLKPKRTIDQAFPELKVRNMKALMEEAWKGNVGEVACMMVLHRQPPQGKMSPQDTLIIRTALQICCRISRSSILALPPQIQRQRGRKKNKEDEQKEPDEYTQDHPNIIFHHQ</sequence>
<dbReference type="AlphaFoldDB" id="A0A428RAD0"/>
<evidence type="ECO:0000256" key="4">
    <source>
        <dbReference type="SAM" id="MobiDB-lite"/>
    </source>
</evidence>
<dbReference type="Pfam" id="PF05368">
    <property type="entry name" value="NmrA"/>
    <property type="match status" value="1"/>
</dbReference>